<dbReference type="EMBL" id="ABEU02000003">
    <property type="protein sequence ID" value="PNR56931.1"/>
    <property type="molecule type" value="Genomic_DNA"/>
</dbReference>
<gene>
    <name evidence="1" type="ORF">PHYPA_003924</name>
</gene>
<keyword evidence="3" id="KW-1185">Reference proteome</keyword>
<protein>
    <submittedName>
        <fullName evidence="1 2">Uncharacterized protein</fullName>
    </submittedName>
</protein>
<proteinExistence type="predicted"/>
<name>A0A2K1KT43_PHYPA</name>
<accession>A0A2K1KT43</accession>
<sequence length="32" mass="3648">MWCGAVTFIAPHIPFLDLHHHKPCCVQKHGHS</sequence>
<dbReference type="AlphaFoldDB" id="A0A2K1KT43"/>
<dbReference type="Proteomes" id="UP000006727">
    <property type="component" value="Chromosome 3"/>
</dbReference>
<organism evidence="1">
    <name type="scientific">Physcomitrium patens</name>
    <name type="common">Spreading-leaved earth moss</name>
    <name type="synonym">Physcomitrella patens</name>
    <dbReference type="NCBI Taxonomy" id="3218"/>
    <lineage>
        <taxon>Eukaryota</taxon>
        <taxon>Viridiplantae</taxon>
        <taxon>Streptophyta</taxon>
        <taxon>Embryophyta</taxon>
        <taxon>Bryophyta</taxon>
        <taxon>Bryophytina</taxon>
        <taxon>Bryopsida</taxon>
        <taxon>Funariidae</taxon>
        <taxon>Funariales</taxon>
        <taxon>Funariaceae</taxon>
        <taxon>Physcomitrium</taxon>
    </lineage>
</organism>
<reference evidence="1 3" key="2">
    <citation type="journal article" date="2018" name="Plant J.">
        <title>The Physcomitrella patens chromosome-scale assembly reveals moss genome structure and evolution.</title>
        <authorList>
            <person name="Lang D."/>
            <person name="Ullrich K.K."/>
            <person name="Murat F."/>
            <person name="Fuchs J."/>
            <person name="Jenkins J."/>
            <person name="Haas F.B."/>
            <person name="Piednoel M."/>
            <person name="Gundlach H."/>
            <person name="Van Bel M."/>
            <person name="Meyberg R."/>
            <person name="Vives C."/>
            <person name="Morata J."/>
            <person name="Symeonidi A."/>
            <person name="Hiss M."/>
            <person name="Muchero W."/>
            <person name="Kamisugi Y."/>
            <person name="Saleh O."/>
            <person name="Blanc G."/>
            <person name="Decker E.L."/>
            <person name="van Gessel N."/>
            <person name="Grimwood J."/>
            <person name="Hayes R.D."/>
            <person name="Graham S.W."/>
            <person name="Gunter L.E."/>
            <person name="McDaniel S.F."/>
            <person name="Hoernstein S.N.W."/>
            <person name="Larsson A."/>
            <person name="Li F.W."/>
            <person name="Perroud P.F."/>
            <person name="Phillips J."/>
            <person name="Ranjan P."/>
            <person name="Rokshar D.S."/>
            <person name="Rothfels C.J."/>
            <person name="Schneider L."/>
            <person name="Shu S."/>
            <person name="Stevenson D.W."/>
            <person name="Thummler F."/>
            <person name="Tillich M."/>
            <person name="Villarreal Aguilar J.C."/>
            <person name="Widiez T."/>
            <person name="Wong G.K."/>
            <person name="Wymore A."/>
            <person name="Zhang Y."/>
            <person name="Zimmer A.D."/>
            <person name="Quatrano R.S."/>
            <person name="Mayer K.F.X."/>
            <person name="Goodstein D."/>
            <person name="Casacuberta J.M."/>
            <person name="Vandepoele K."/>
            <person name="Reski R."/>
            <person name="Cuming A.C."/>
            <person name="Tuskan G.A."/>
            <person name="Maumus F."/>
            <person name="Salse J."/>
            <person name="Schmutz J."/>
            <person name="Rensing S.A."/>
        </authorList>
    </citation>
    <scope>NUCLEOTIDE SEQUENCE [LARGE SCALE GENOMIC DNA]</scope>
    <source>
        <strain evidence="2 3">cv. Gransden 2004</strain>
    </source>
</reference>
<evidence type="ECO:0000313" key="2">
    <source>
        <dbReference type="EnsemblPlants" id="Pp3c3_2700V3.1"/>
    </source>
</evidence>
<reference evidence="1 3" key="1">
    <citation type="journal article" date="2008" name="Science">
        <title>The Physcomitrella genome reveals evolutionary insights into the conquest of land by plants.</title>
        <authorList>
            <person name="Rensing S."/>
            <person name="Lang D."/>
            <person name="Zimmer A."/>
            <person name="Terry A."/>
            <person name="Salamov A."/>
            <person name="Shapiro H."/>
            <person name="Nishiyama T."/>
            <person name="Perroud P.-F."/>
            <person name="Lindquist E."/>
            <person name="Kamisugi Y."/>
            <person name="Tanahashi T."/>
            <person name="Sakakibara K."/>
            <person name="Fujita T."/>
            <person name="Oishi K."/>
            <person name="Shin-I T."/>
            <person name="Kuroki Y."/>
            <person name="Toyoda A."/>
            <person name="Suzuki Y."/>
            <person name="Hashimoto A."/>
            <person name="Yamaguchi K."/>
            <person name="Sugano A."/>
            <person name="Kohara Y."/>
            <person name="Fujiyama A."/>
            <person name="Anterola A."/>
            <person name="Aoki S."/>
            <person name="Ashton N."/>
            <person name="Barbazuk W.B."/>
            <person name="Barker E."/>
            <person name="Bennetzen J."/>
            <person name="Bezanilla M."/>
            <person name="Blankenship R."/>
            <person name="Cho S.H."/>
            <person name="Dutcher S."/>
            <person name="Estelle M."/>
            <person name="Fawcett J.A."/>
            <person name="Gundlach H."/>
            <person name="Hanada K."/>
            <person name="Heyl A."/>
            <person name="Hicks K.A."/>
            <person name="Hugh J."/>
            <person name="Lohr M."/>
            <person name="Mayer K."/>
            <person name="Melkozernov A."/>
            <person name="Murata T."/>
            <person name="Nelson D."/>
            <person name="Pils B."/>
            <person name="Prigge M."/>
            <person name="Reiss B."/>
            <person name="Renner T."/>
            <person name="Rombauts S."/>
            <person name="Rushton P."/>
            <person name="Sanderfoot A."/>
            <person name="Schween G."/>
            <person name="Shiu S.-H."/>
            <person name="Stueber K."/>
            <person name="Theodoulou F.L."/>
            <person name="Tu H."/>
            <person name="Van de Peer Y."/>
            <person name="Verrier P.J."/>
            <person name="Waters E."/>
            <person name="Wood A."/>
            <person name="Yang L."/>
            <person name="Cove D."/>
            <person name="Cuming A."/>
            <person name="Hasebe M."/>
            <person name="Lucas S."/>
            <person name="Mishler D.B."/>
            <person name="Reski R."/>
            <person name="Grigoriev I."/>
            <person name="Quatrano R.S."/>
            <person name="Boore J.L."/>
        </authorList>
    </citation>
    <scope>NUCLEOTIDE SEQUENCE [LARGE SCALE GENOMIC DNA]</scope>
    <source>
        <strain evidence="2 3">cv. Gransden 2004</strain>
    </source>
</reference>
<dbReference type="Gramene" id="Pp3c3_2700V3.1">
    <property type="protein sequence ID" value="Pp3c3_2700V3.1"/>
    <property type="gene ID" value="Pp3c3_2700"/>
</dbReference>
<reference evidence="2" key="3">
    <citation type="submission" date="2020-12" db="UniProtKB">
        <authorList>
            <consortium name="EnsemblPlants"/>
        </authorList>
    </citation>
    <scope>IDENTIFICATION</scope>
</reference>
<dbReference type="EnsemblPlants" id="Pp3c3_2700V3.1">
    <property type="protein sequence ID" value="Pp3c3_2700V3.1"/>
    <property type="gene ID" value="Pp3c3_2700"/>
</dbReference>
<evidence type="ECO:0000313" key="3">
    <source>
        <dbReference type="Proteomes" id="UP000006727"/>
    </source>
</evidence>
<dbReference type="InParanoid" id="A0A2K1KT43"/>
<evidence type="ECO:0000313" key="1">
    <source>
        <dbReference type="EMBL" id="PNR56931.1"/>
    </source>
</evidence>